<dbReference type="PANTHER" id="PTHR11403">
    <property type="entry name" value="CYTOCHROME C OXIDASE SUBUNIT III"/>
    <property type="match status" value="1"/>
</dbReference>
<keyword evidence="8 11" id="KW-0496">Mitochondrion</keyword>
<dbReference type="GO" id="GO:0005739">
    <property type="term" value="C:mitochondrion"/>
    <property type="evidence" value="ECO:0007669"/>
    <property type="project" value="TreeGrafter"/>
</dbReference>
<dbReference type="GeneID" id="69227050"/>
<evidence type="ECO:0000259" key="10">
    <source>
        <dbReference type="PROSITE" id="PS50253"/>
    </source>
</evidence>
<sequence length="279" mass="31948">MSYNNKASSPNLQLKYLKTYHSYHLVDPSPWPIVAAAGGFMITSGLVLYMHKFLGGWELLMTGFLVVFFVMYTWWRDVIREATFEDQHTVVVQKGLRLGMILFIVSEVMFFFAFFWAFFHSSLAPVYNIGGVWPPKAIVPVDTFTIPLTNTFLLLSSGATVTWAHHAIVTSAKKQTLVALIFTLALATLFTGLQGFEYCNAPFNISDGVYGSCFYMATGFHGFHVIVGTIALFVSFIRIIFNHFTDKHHFGFESAIWYWHFVDVVWLFLFINVYWWSSK</sequence>
<dbReference type="Pfam" id="PF00510">
    <property type="entry name" value="COX3"/>
    <property type="match status" value="1"/>
</dbReference>
<keyword evidence="6 9" id="KW-1133">Transmembrane helix</keyword>
<feature type="transmembrane region" description="Helical" evidence="9">
    <location>
        <begin position="208"/>
        <end position="234"/>
    </location>
</feature>
<dbReference type="EMBL" id="MW566731">
    <property type="protein sequence ID" value="QSZ78222.1"/>
    <property type="molecule type" value="Genomic_DNA"/>
</dbReference>
<dbReference type="CDD" id="cd01665">
    <property type="entry name" value="Cyt_c_Oxidase_III"/>
    <property type="match status" value="1"/>
</dbReference>
<keyword evidence="4 8" id="KW-0812">Transmembrane</keyword>
<comment type="similarity">
    <text evidence="2 8">Belongs to the cytochrome c oxidase subunit 3 family.</text>
</comment>
<dbReference type="GO" id="GO:0045277">
    <property type="term" value="C:respiratory chain complex IV"/>
    <property type="evidence" value="ECO:0007669"/>
    <property type="project" value="UniProtKB-ARBA"/>
</dbReference>
<feature type="transmembrane region" description="Helical" evidence="9">
    <location>
        <begin position="255"/>
        <end position="276"/>
    </location>
</feature>
<feature type="transmembrane region" description="Helical" evidence="9">
    <location>
        <begin position="57"/>
        <end position="75"/>
    </location>
</feature>
<evidence type="ECO:0000256" key="5">
    <source>
        <dbReference type="ARBA" id="ARBA00022967"/>
    </source>
</evidence>
<geneLocation type="mitochondrion" evidence="11"/>
<reference evidence="11" key="1">
    <citation type="submission" date="2021-02" db="EMBL/GenBank/DDBJ databases">
        <authorList>
            <person name="Jeong Y."/>
            <person name="Lee J."/>
        </authorList>
    </citation>
    <scope>NUCLEOTIDE SEQUENCE</scope>
    <source>
        <strain evidence="11">MEG005</strain>
    </source>
</reference>
<dbReference type="InterPro" id="IPR000298">
    <property type="entry name" value="Cyt_c_oxidase-like_su3"/>
</dbReference>
<feature type="transmembrane region" description="Helical" evidence="9">
    <location>
        <begin position="177"/>
        <end position="196"/>
    </location>
</feature>
<gene>
    <name evidence="11" type="primary">cox3</name>
    <name evidence="11" type="ORF">Pi_007</name>
</gene>
<dbReference type="InterPro" id="IPR035973">
    <property type="entry name" value="Cyt_c_oxidase_su3-like_sf"/>
</dbReference>
<feature type="domain" description="Heme-copper oxidase subunit III family profile" evidence="10">
    <location>
        <begin position="19"/>
        <end position="278"/>
    </location>
</feature>
<dbReference type="GO" id="GO:0004129">
    <property type="term" value="F:cytochrome-c oxidase activity"/>
    <property type="evidence" value="ECO:0007669"/>
    <property type="project" value="InterPro"/>
</dbReference>
<dbReference type="FunFam" id="1.10.287.70:FF:000082">
    <property type="entry name" value="Cytochrome c oxidase subunit 3"/>
    <property type="match status" value="1"/>
</dbReference>
<dbReference type="Gene3D" id="1.10.287.70">
    <property type="match status" value="1"/>
</dbReference>
<evidence type="ECO:0000313" key="11">
    <source>
        <dbReference type="EMBL" id="QSZ78222.1"/>
    </source>
</evidence>
<evidence type="ECO:0000256" key="4">
    <source>
        <dbReference type="ARBA" id="ARBA00022692"/>
    </source>
</evidence>
<evidence type="ECO:0000256" key="1">
    <source>
        <dbReference type="ARBA" id="ARBA00004141"/>
    </source>
</evidence>
<proteinExistence type="inferred from homology"/>
<organism evidence="11">
    <name type="scientific">Pleurosigma inscriptura</name>
    <dbReference type="NCBI Taxonomy" id="2819025"/>
    <lineage>
        <taxon>Eukaryota</taxon>
        <taxon>Sar</taxon>
        <taxon>Stramenopiles</taxon>
        <taxon>Ochrophyta</taxon>
        <taxon>Bacillariophyta</taxon>
        <taxon>Bacillariophyceae</taxon>
        <taxon>Bacillariophycidae</taxon>
        <taxon>Naviculales</taxon>
        <taxon>Pleurosigmataceae</taxon>
        <taxon>Pleurosigma</taxon>
    </lineage>
</organism>
<dbReference type="FunFam" id="1.20.120.80:FF:000002">
    <property type="entry name" value="Cytochrome c oxidase subunit 3"/>
    <property type="match status" value="1"/>
</dbReference>
<protein>
    <recommendedName>
        <fullName evidence="3 8">Cytochrome c oxidase subunit 3</fullName>
    </recommendedName>
</protein>
<keyword evidence="7 9" id="KW-0472">Membrane</keyword>
<feature type="transmembrane region" description="Helical" evidence="9">
    <location>
        <begin position="31"/>
        <end position="50"/>
    </location>
</feature>
<dbReference type="InterPro" id="IPR033945">
    <property type="entry name" value="Cyt_c_oxase_su3_dom"/>
</dbReference>
<dbReference type="GO" id="GO:0031090">
    <property type="term" value="C:organelle membrane"/>
    <property type="evidence" value="ECO:0007669"/>
    <property type="project" value="UniProtKB-ARBA"/>
</dbReference>
<dbReference type="AlphaFoldDB" id="A0A8A3SPG2"/>
<evidence type="ECO:0000256" key="9">
    <source>
        <dbReference type="SAM" id="Phobius"/>
    </source>
</evidence>
<name>A0A8A3SPG2_9STRA</name>
<dbReference type="GO" id="GO:0006123">
    <property type="term" value="P:mitochondrial electron transport, cytochrome c to oxygen"/>
    <property type="evidence" value="ECO:0007669"/>
    <property type="project" value="UniProtKB-ARBA"/>
</dbReference>
<evidence type="ECO:0000256" key="7">
    <source>
        <dbReference type="ARBA" id="ARBA00023136"/>
    </source>
</evidence>
<accession>A0A8A3SPG2</accession>
<dbReference type="InterPro" id="IPR013833">
    <property type="entry name" value="Cyt_c_oxidase_su3_a-hlx"/>
</dbReference>
<evidence type="ECO:0000256" key="6">
    <source>
        <dbReference type="ARBA" id="ARBA00022989"/>
    </source>
</evidence>
<evidence type="ECO:0000256" key="8">
    <source>
        <dbReference type="RuleBase" id="RU003375"/>
    </source>
</evidence>
<dbReference type="InterPro" id="IPR024791">
    <property type="entry name" value="Cyt_c/ubiquinol_Oxase_su3"/>
</dbReference>
<feature type="transmembrane region" description="Helical" evidence="9">
    <location>
        <begin position="95"/>
        <end position="119"/>
    </location>
</feature>
<dbReference type="Gene3D" id="1.20.120.80">
    <property type="entry name" value="Cytochrome c oxidase, subunit III, four-helix bundle"/>
    <property type="match status" value="1"/>
</dbReference>
<dbReference type="PROSITE" id="PS50253">
    <property type="entry name" value="COX3"/>
    <property type="match status" value="1"/>
</dbReference>
<dbReference type="PANTHER" id="PTHR11403:SF7">
    <property type="entry name" value="CYTOCHROME C OXIDASE SUBUNIT 3"/>
    <property type="match status" value="1"/>
</dbReference>
<dbReference type="RefSeq" id="YP_010233605.1">
    <property type="nucleotide sequence ID" value="NC_059753.1"/>
</dbReference>
<dbReference type="SUPFAM" id="SSF81452">
    <property type="entry name" value="Cytochrome c oxidase subunit III-like"/>
    <property type="match status" value="1"/>
</dbReference>
<comment type="function">
    <text evidence="8">Component of the cytochrome c oxidase, the last enzyme in the mitochondrial electron transport chain which drives oxidative phosphorylation. The respiratory chain contains 3 multisubunit complexes succinate dehydrogenase (complex II, CII), ubiquinol-cytochrome c oxidoreductase (cytochrome b-c1 complex, complex III, CIII) and cytochrome c oxidase (complex IV, CIV), that cooperate to transfer electrons derived from NADH and succinate to molecular oxygen, creating an electrochemical gradient over the inner membrane that drives transmembrane transport and the ATP synthase. Cytochrome c oxidase is the component of the respiratory chain that catalyzes the reduction of oxygen to water. Electrons originating from reduced cytochrome c in the intermembrane space (IMS) are transferred via the dinuclear copper A center (CU(A)) of subunit 2 and heme A of subunit 1 to the active site in subunit 1, a binuclear center (BNC) formed by heme A3 and copper B (CU(B)). The BNC reduces molecular oxygen to 2 water molecules using 4 electrons from cytochrome c in the IMS and 4 protons from the mitochondrial matrix.</text>
</comment>
<keyword evidence="5" id="KW-1278">Translocase</keyword>
<dbReference type="GO" id="GO:0031967">
    <property type="term" value="C:organelle envelope"/>
    <property type="evidence" value="ECO:0007669"/>
    <property type="project" value="UniProtKB-ARBA"/>
</dbReference>
<comment type="subcellular location">
    <subcellularLocation>
        <location evidence="1">Membrane</location>
        <topology evidence="1">Multi-pass membrane protein</topology>
    </subcellularLocation>
</comment>
<evidence type="ECO:0000256" key="2">
    <source>
        <dbReference type="ARBA" id="ARBA00010581"/>
    </source>
</evidence>
<evidence type="ECO:0000256" key="3">
    <source>
        <dbReference type="ARBA" id="ARBA00015944"/>
    </source>
</evidence>